<organism evidence="2 3">
    <name type="scientific">Rhodoferax lithotrophicus</name>
    <dbReference type="NCBI Taxonomy" id="2798804"/>
    <lineage>
        <taxon>Bacteria</taxon>
        <taxon>Pseudomonadati</taxon>
        <taxon>Pseudomonadota</taxon>
        <taxon>Betaproteobacteria</taxon>
        <taxon>Burkholderiales</taxon>
        <taxon>Comamonadaceae</taxon>
        <taxon>Rhodoferax</taxon>
    </lineage>
</organism>
<evidence type="ECO:0000313" key="3">
    <source>
        <dbReference type="Proteomes" id="UP000824366"/>
    </source>
</evidence>
<accession>A0ABM7MT62</accession>
<dbReference type="Pfam" id="PF07866">
    <property type="entry name" value="DUF1653"/>
    <property type="match status" value="1"/>
</dbReference>
<gene>
    <name evidence="2" type="ORF">MIZ03_4284</name>
</gene>
<sequence>MDKTRSEATPFAPGTRLRHYKGGLYTVVGHCVIEATLQPGVLYRPLQGDMQEVLWMRPWAEFQDKVATAAGDVDRFVVLD</sequence>
<dbReference type="EMBL" id="AP024238">
    <property type="protein sequence ID" value="BCO29361.1"/>
    <property type="molecule type" value="Genomic_DNA"/>
</dbReference>
<proteinExistence type="predicted"/>
<feature type="domain" description="DUF1653" evidence="1">
    <location>
        <begin position="17"/>
        <end position="76"/>
    </location>
</feature>
<keyword evidence="3" id="KW-1185">Reference proteome</keyword>
<evidence type="ECO:0000313" key="2">
    <source>
        <dbReference type="EMBL" id="BCO29361.1"/>
    </source>
</evidence>
<dbReference type="RefSeq" id="WP_223905340.1">
    <property type="nucleotide sequence ID" value="NZ_AP024238.1"/>
</dbReference>
<dbReference type="Gene3D" id="2.30.30.320">
    <property type="entry name" value="DUF1653-like domain"/>
    <property type="match status" value="1"/>
</dbReference>
<dbReference type="InterPro" id="IPR037135">
    <property type="entry name" value="DUF1653-like_dom_sf"/>
</dbReference>
<evidence type="ECO:0000259" key="1">
    <source>
        <dbReference type="Pfam" id="PF07866"/>
    </source>
</evidence>
<dbReference type="InterPro" id="IPR023387">
    <property type="entry name" value="DUF1653-like_dom"/>
</dbReference>
<name>A0ABM7MT62_9BURK</name>
<protein>
    <recommendedName>
        <fullName evidence="1">DUF1653 domain-containing protein</fullName>
    </recommendedName>
</protein>
<dbReference type="Proteomes" id="UP000824366">
    <property type="component" value="Chromosome"/>
</dbReference>
<reference evidence="2 3" key="1">
    <citation type="journal article" date="2021" name="Microbiol. Spectr.">
        <title>A Single Bacterium Capable of Oxidation and Reduction of Iron at Circumneutral pH.</title>
        <authorList>
            <person name="Kato S."/>
            <person name="Ohkuma M."/>
        </authorList>
    </citation>
    <scope>NUCLEOTIDE SEQUENCE [LARGE SCALE GENOMIC DNA]</scope>
    <source>
        <strain evidence="2 3">MIZ03</strain>
    </source>
</reference>